<dbReference type="Pfam" id="PF01209">
    <property type="entry name" value="Ubie_methyltran"/>
    <property type="match status" value="1"/>
</dbReference>
<dbReference type="InterPro" id="IPR023576">
    <property type="entry name" value="UbiE/COQ5_MeTrFase_CS"/>
</dbReference>
<sequence length="225" mass="25941">MINNKDLRDTYNKIPKFYDRANALISFFQDTKWRKKLVTDIFKISRPEKVLDVASGRGELAYIIKQIKETYVVMTDYSENMLNMSIVDGPKVMASFENLPFQDNTFDSVISTFAIHAADNIDGVISEMERVSSGTVGIIALGKSDNRLYRFIAGLYLKYLQPYIAKLAGEKPENYKVIYHIYKKLPLNSTIREITEKYLDTVKFDEKAFGSIYTFIGTKKKNKIY</sequence>
<keyword evidence="1 4" id="KW-0489">Methyltransferase</keyword>
<organism evidence="4 5">
    <name type="scientific">Candidatus Parvarchaeum acidophilus ARMAN-5</name>
    <dbReference type="NCBI Taxonomy" id="662762"/>
    <lineage>
        <taxon>Archaea</taxon>
        <taxon>Candidatus Parvarchaeota</taxon>
        <taxon>Candidatus Parvarchaeum</taxon>
    </lineage>
</organism>
<gene>
    <name evidence="4" type="ORF">BJBARM5_0407</name>
</gene>
<dbReference type="InterPro" id="IPR029063">
    <property type="entry name" value="SAM-dependent_MTases_sf"/>
</dbReference>
<dbReference type="Proteomes" id="UP000009376">
    <property type="component" value="Unassembled WGS sequence"/>
</dbReference>
<dbReference type="PANTHER" id="PTHR43591">
    <property type="entry name" value="METHYLTRANSFERASE"/>
    <property type="match status" value="1"/>
</dbReference>
<proteinExistence type="predicted"/>
<dbReference type="GO" id="GO:0032259">
    <property type="term" value="P:methylation"/>
    <property type="evidence" value="ECO:0007669"/>
    <property type="project" value="UniProtKB-KW"/>
</dbReference>
<keyword evidence="2 4" id="KW-0808">Transferase</keyword>
<keyword evidence="3" id="KW-0949">S-adenosyl-L-methionine</keyword>
<accession>D6GV96</accession>
<dbReference type="EMBL" id="GG745551">
    <property type="protein sequence ID" value="EFD92897.1"/>
    <property type="molecule type" value="Genomic_DNA"/>
</dbReference>
<evidence type="ECO:0000256" key="2">
    <source>
        <dbReference type="ARBA" id="ARBA00022679"/>
    </source>
</evidence>
<dbReference type="AlphaFoldDB" id="D6GV96"/>
<dbReference type="SUPFAM" id="SSF53335">
    <property type="entry name" value="S-adenosyl-L-methionine-dependent methyltransferases"/>
    <property type="match status" value="1"/>
</dbReference>
<evidence type="ECO:0000256" key="1">
    <source>
        <dbReference type="ARBA" id="ARBA00022603"/>
    </source>
</evidence>
<evidence type="ECO:0000313" key="4">
    <source>
        <dbReference type="EMBL" id="EFD92897.1"/>
    </source>
</evidence>
<dbReference type="GO" id="GO:0008168">
    <property type="term" value="F:methyltransferase activity"/>
    <property type="evidence" value="ECO:0007669"/>
    <property type="project" value="UniProtKB-KW"/>
</dbReference>
<dbReference type="Gene3D" id="3.40.50.150">
    <property type="entry name" value="Vaccinia Virus protein VP39"/>
    <property type="match status" value="1"/>
</dbReference>
<dbReference type="PROSITE" id="PS01183">
    <property type="entry name" value="UBIE_1"/>
    <property type="match status" value="1"/>
</dbReference>
<evidence type="ECO:0000313" key="5">
    <source>
        <dbReference type="Proteomes" id="UP000009376"/>
    </source>
</evidence>
<dbReference type="PANTHER" id="PTHR43591:SF24">
    <property type="entry name" value="2-METHOXY-6-POLYPRENYL-1,4-BENZOQUINOL METHYLASE, MITOCHONDRIAL"/>
    <property type="match status" value="1"/>
</dbReference>
<dbReference type="CDD" id="cd02440">
    <property type="entry name" value="AdoMet_MTases"/>
    <property type="match status" value="1"/>
</dbReference>
<protein>
    <submittedName>
        <fullName evidence="4">Methyltransferase type 11</fullName>
    </submittedName>
</protein>
<evidence type="ECO:0000256" key="3">
    <source>
        <dbReference type="ARBA" id="ARBA00022691"/>
    </source>
</evidence>
<name>D6GV96_PARA5</name>
<reference evidence="4 5" key="1">
    <citation type="journal article" date="2010" name="Proc. Natl. Acad. Sci. U.S.A.">
        <title>Enigmatic, ultrasmall, uncultivated Archaea.</title>
        <authorList>
            <person name="Baker B.J."/>
            <person name="Comolli L.R."/>
            <person name="Dick G.J."/>
            <person name="Hauser L.J."/>
            <person name="Hyatt D."/>
            <person name="Dill B.D."/>
            <person name="Land M.L."/>
            <person name="Verberkmoes N.C."/>
            <person name="Hettich R.L."/>
            <person name="Banfield J.F."/>
        </authorList>
    </citation>
    <scope>NUCLEOTIDE SEQUENCE [LARGE SCALE GENOMIC DNA]</scope>
</reference>
<dbReference type="NCBIfam" id="NF004452">
    <property type="entry name" value="PRK05785.1"/>
    <property type="match status" value="1"/>
</dbReference>